<dbReference type="InterPro" id="IPR006531">
    <property type="entry name" value="Gp5/Vgr_OB"/>
</dbReference>
<dbReference type="Gene3D" id="2.40.50.230">
    <property type="entry name" value="Gp5 N-terminal domain"/>
    <property type="match status" value="1"/>
</dbReference>
<protein>
    <submittedName>
        <fullName evidence="2">Phage late control D family protein</fullName>
    </submittedName>
</protein>
<dbReference type="Pfam" id="PF04717">
    <property type="entry name" value="Phage_base_V"/>
    <property type="match status" value="1"/>
</dbReference>
<reference evidence="2 3" key="1">
    <citation type="submission" date="2014-02" db="EMBL/GenBank/DDBJ databases">
        <authorList>
            <person name="Sears C."/>
            <person name="Carroll K."/>
            <person name="Sack B.R."/>
            <person name="Qadri F."/>
            <person name="Myers L.L."/>
            <person name="Chung G.-T."/>
            <person name="Escheverria P."/>
            <person name="Fraser C.M."/>
            <person name="Sadzewicz L."/>
            <person name="Shefchek K.A."/>
            <person name="Tallon L."/>
            <person name="Das S.P."/>
            <person name="Daugherty S."/>
            <person name="Mongodin E.F."/>
        </authorList>
    </citation>
    <scope>NUCLEOTIDE SEQUENCE [LARGE SCALE GENOMIC DNA]</scope>
    <source>
        <strain evidence="3">3988T(B)14</strain>
    </source>
</reference>
<dbReference type="PATRIC" id="fig|1339315.3.peg.351"/>
<evidence type="ECO:0000313" key="2">
    <source>
        <dbReference type="EMBL" id="EXY76695.1"/>
    </source>
</evidence>
<name>A0A015W8A8_BACFG</name>
<dbReference type="EMBL" id="JGCY01000112">
    <property type="protein sequence ID" value="EXY76695.1"/>
    <property type="molecule type" value="Genomic_DNA"/>
</dbReference>
<sequence length="587" mass="63245">MLEQKKVTLEIAGIPMPSFVQLMLKQSINEHHYFEITLDIQAVEIYGVEIPEASKDWVGKKVIMDFGGTVFVGVATMVGLHRSGGTHGNIKVMGYSSTFLLESDHTCASWCNKSLSDIVKELTDKAGVQALVNPETKSKLEYECQYEETNFRFIQRLARQYQEWLYYDGQNLVFGKPQAGSTTKLTYGEELSVLDVCSQTLARPIKGSSYHSVNDQTYNGQSPDTATGQNTLGQAAFDSSLALFTTPAVQRAEPRITNKGELDAYFQRKQQGDTAASSFITGESDCRILTVGSIIDVHTAIHTGIGIHVKNSIGTYIITEITHVAGMGDSYQNYFTALPSSIPTLPCPDVPLPVAHTQQAVIVSNEDPKKLGRVQVKMNWQTGPMQTSWIRVLTPDAGTSDKVATNRGFVFIPEKGDQVMVAFRYDDPNRPFVLGSLFHGKSGTGGGSSNKTKSLTTRSGCTITLDDEKGSVMMKDKEGNSYTADGEGNITISASKSITLCVGENKIMIDSEGNISSNAEKDITESAGANIAQSAENIDCTASSNYNISSTDFTASGSSSATVSGTTKATIDSSGTTAVAGTIVKLN</sequence>
<dbReference type="Gene3D" id="3.55.50.10">
    <property type="entry name" value="Baseplate protein-like domains"/>
    <property type="match status" value="1"/>
</dbReference>
<dbReference type="SUPFAM" id="SSF69349">
    <property type="entry name" value="Phage fibre proteins"/>
    <property type="match status" value="1"/>
</dbReference>
<organism evidence="2 3">
    <name type="scientific">Bacteroides fragilis str. 3988T(B)14</name>
    <dbReference type="NCBI Taxonomy" id="1339315"/>
    <lineage>
        <taxon>Bacteria</taxon>
        <taxon>Pseudomonadati</taxon>
        <taxon>Bacteroidota</taxon>
        <taxon>Bacteroidia</taxon>
        <taxon>Bacteroidales</taxon>
        <taxon>Bacteroidaceae</taxon>
        <taxon>Bacteroides</taxon>
    </lineage>
</organism>
<dbReference type="InterPro" id="IPR037026">
    <property type="entry name" value="Vgr_OB-fold_dom_sf"/>
</dbReference>
<dbReference type="SUPFAM" id="SSF69279">
    <property type="entry name" value="Phage tail proteins"/>
    <property type="match status" value="2"/>
</dbReference>
<evidence type="ECO:0000313" key="3">
    <source>
        <dbReference type="Proteomes" id="UP000020529"/>
    </source>
</evidence>
<dbReference type="Gene3D" id="2.30.110.50">
    <property type="match status" value="1"/>
</dbReference>
<dbReference type="Gene3D" id="4.10.220.110">
    <property type="match status" value="1"/>
</dbReference>
<dbReference type="AlphaFoldDB" id="A0A015W8A8"/>
<feature type="domain" description="Gp5/Type VI secretion system Vgr protein OB-fold" evidence="1">
    <location>
        <begin position="359"/>
        <end position="438"/>
    </location>
</feature>
<dbReference type="RefSeq" id="WP_008669244.1">
    <property type="nucleotide sequence ID" value="NZ_JGCY01000112.1"/>
</dbReference>
<accession>A0A015W8A8</accession>
<dbReference type="SUPFAM" id="SSF69255">
    <property type="entry name" value="gp5 N-terminal domain-like"/>
    <property type="match status" value="1"/>
</dbReference>
<comment type="caution">
    <text evidence="2">The sequence shown here is derived from an EMBL/GenBank/DDBJ whole genome shotgun (WGS) entry which is preliminary data.</text>
</comment>
<dbReference type="Proteomes" id="UP000020529">
    <property type="component" value="Unassembled WGS sequence"/>
</dbReference>
<gene>
    <name evidence="2" type="ORF">M124_4403</name>
</gene>
<proteinExistence type="predicted"/>
<evidence type="ECO:0000259" key="1">
    <source>
        <dbReference type="Pfam" id="PF04717"/>
    </source>
</evidence>
<dbReference type="Pfam" id="PF05954">
    <property type="entry name" value="Phage_GPD"/>
    <property type="match status" value="1"/>
</dbReference>